<comment type="caution">
    <text evidence="3">The sequence shown here is derived from an EMBL/GenBank/DDBJ whole genome shotgun (WGS) entry which is preliminary data.</text>
</comment>
<dbReference type="InterPro" id="IPR036412">
    <property type="entry name" value="HAD-like_sf"/>
</dbReference>
<organism evidence="3 4">
    <name type="scientific">Paenibacillus radicis</name>
    <name type="common">ex Xue et al. 2023</name>
    <dbReference type="NCBI Taxonomy" id="2972489"/>
    <lineage>
        <taxon>Bacteria</taxon>
        <taxon>Bacillati</taxon>
        <taxon>Bacillota</taxon>
        <taxon>Bacilli</taxon>
        <taxon>Bacillales</taxon>
        <taxon>Paenibacillaceae</taxon>
        <taxon>Paenibacillus</taxon>
    </lineage>
</organism>
<protein>
    <submittedName>
        <fullName evidence="3">HAD family hydrolase</fullName>
    </submittedName>
</protein>
<dbReference type="InterPro" id="IPR051400">
    <property type="entry name" value="HAD-like_hydrolase"/>
</dbReference>
<sequence length="281" mass="31946">MDWLGQIEVVLFDLDGTLYRDDMFYKRYLEILLMETEHEAALQDVTEELTRMLEGQHLCRIGDWYHPGRDIWMRLFNDRVMAFDWKGEPVESDDDALEGSRSGLIYAGDAWSLVSVTAHRYGISEEKRRAAFFQVRKEMLAGASGFTKHNELLETIDSLTGLQAKILLTNSPSETAQEFIHALGCINSFDEIHYSTGKPAGLESFSRELMQKMNVQPHQLLSIGDHAWNDLYPIRSLGGRTVWISPVASSETEKWDVNVPGLDELTEFLKQLQQAKAVAAS</sequence>
<evidence type="ECO:0000256" key="1">
    <source>
        <dbReference type="ARBA" id="ARBA00022801"/>
    </source>
</evidence>
<evidence type="ECO:0000313" key="4">
    <source>
        <dbReference type="Proteomes" id="UP001300012"/>
    </source>
</evidence>
<dbReference type="GO" id="GO:0016787">
    <property type="term" value="F:hydrolase activity"/>
    <property type="evidence" value="ECO:0007669"/>
    <property type="project" value="UniProtKB-KW"/>
</dbReference>
<dbReference type="Gene3D" id="3.40.50.1000">
    <property type="entry name" value="HAD superfamily/HAD-like"/>
    <property type="match status" value="1"/>
</dbReference>
<name>A0ABT1YDL3_9BACL</name>
<evidence type="ECO:0000256" key="2">
    <source>
        <dbReference type="ARBA" id="ARBA00022842"/>
    </source>
</evidence>
<keyword evidence="1 3" id="KW-0378">Hydrolase</keyword>
<dbReference type="SFLD" id="SFLDS00003">
    <property type="entry name" value="Haloacid_Dehalogenase"/>
    <property type="match status" value="1"/>
</dbReference>
<dbReference type="Proteomes" id="UP001300012">
    <property type="component" value="Unassembled WGS sequence"/>
</dbReference>
<keyword evidence="2" id="KW-0460">Magnesium</keyword>
<reference evidence="3 4" key="1">
    <citation type="submission" date="2022-08" db="EMBL/GenBank/DDBJ databases">
        <title>Paenibacillus endoradicis sp. nov., Paenibacillus radicibacter sp. nov and Paenibacillus pararadicis sp. nov., three cold-adapted plant growth-promoting bacteria isolated from root of Larix gmelinii in Great Khingan.</title>
        <authorList>
            <person name="Xue H."/>
        </authorList>
    </citation>
    <scope>NUCLEOTIDE SEQUENCE [LARGE SCALE GENOMIC DNA]</scope>
    <source>
        <strain evidence="3 4">N5-1-1-5</strain>
    </source>
</reference>
<keyword evidence="4" id="KW-1185">Reference proteome</keyword>
<proteinExistence type="predicted"/>
<dbReference type="RefSeq" id="WP_258211662.1">
    <property type="nucleotide sequence ID" value="NZ_JANQBD010000001.1"/>
</dbReference>
<evidence type="ECO:0000313" key="3">
    <source>
        <dbReference type="EMBL" id="MCR8630060.1"/>
    </source>
</evidence>
<accession>A0ABT1YDL3</accession>
<dbReference type="SFLD" id="SFLDG01129">
    <property type="entry name" value="C1.5:_HAD__Beta-PGM__Phosphata"/>
    <property type="match status" value="1"/>
</dbReference>
<gene>
    <name evidence="3" type="ORF">NV381_02480</name>
</gene>
<dbReference type="CDD" id="cd01427">
    <property type="entry name" value="HAD_like"/>
    <property type="match status" value="1"/>
</dbReference>
<dbReference type="EMBL" id="JANQBD010000001">
    <property type="protein sequence ID" value="MCR8630060.1"/>
    <property type="molecule type" value="Genomic_DNA"/>
</dbReference>
<dbReference type="PANTHER" id="PTHR46470">
    <property type="entry name" value="N-ACYLNEURAMINATE-9-PHOSPHATASE"/>
    <property type="match status" value="1"/>
</dbReference>
<dbReference type="Pfam" id="PF00702">
    <property type="entry name" value="Hydrolase"/>
    <property type="match status" value="1"/>
</dbReference>
<dbReference type="SUPFAM" id="SSF56784">
    <property type="entry name" value="HAD-like"/>
    <property type="match status" value="1"/>
</dbReference>
<dbReference type="InterPro" id="IPR023214">
    <property type="entry name" value="HAD_sf"/>
</dbReference>